<evidence type="ECO:0000313" key="3">
    <source>
        <dbReference type="EMBL" id="SFS47117.1"/>
    </source>
</evidence>
<dbReference type="PANTHER" id="PTHR35902:SF3">
    <property type="entry name" value="NPCBM-ASSOCIATED, NEW3 DOMAIN OF ALPHA-GALACTOSIDASE"/>
    <property type="match status" value="1"/>
</dbReference>
<dbReference type="EMBL" id="FOZS01000001">
    <property type="protein sequence ID" value="SFS47117.1"/>
    <property type="molecule type" value="Genomic_DNA"/>
</dbReference>
<name>A0A1I6Q3U8_9EURY</name>
<proteinExistence type="predicted"/>
<evidence type="ECO:0000256" key="1">
    <source>
        <dbReference type="SAM" id="MobiDB-lite"/>
    </source>
</evidence>
<keyword evidence="4" id="KW-1185">Reference proteome</keyword>
<sequence length="628" mass="66484">MTRTRHSVVSVLLVVLVGVGLCLTPMGALGDVKEGDSLSMETAVDIINEENNNGNIEYGVYDVNKKNLESALELQNYTANDSNGNYIANESDDSFRDDLSDPVFKKYLIQDETSAEVPTRGSSGGGYVPPDRGEPDLSATLPDNEVGTGTIEELQFKITNDGEIISGSGQGVTKAQSVSVEMDDDGPFEAQIDERSIGTVQDGSFGEAVFPVAVPDDIEPGEYEVTLDISYTYAETIGTDGSVDRERETESVDVTVEVPDEPRFEVVDVDTDVEPGASGDAAIEIENTGTQAANDTRATISGGGGVIVNGGDAREVLGDIEPGETATAVVNVQVNEAASGGAKPLSFENIKYRDEYGVQRDAEPVTASLAPADEQEFSIENLESDLTVGYEGDISGQVHNDGPQTVDGAVLVIEPMSETVFVEDTRYALPEIAPGESADFSYPTDVSGEADGGARQLRFTVEYMGGDNTPLEDGPFSERVVVDDSQDEFAISGENASVEQGGSNEVALEITNERSETLSNINAMLYTSGELNTDDDEAFVDELAPGESTEITFDVSATSAASAKTQPVELDFQYDTEGGETIVSDTYQHPIEVTESEDDGGGITGTLVGVLGALAVAGVGITIWWRRG</sequence>
<keyword evidence="2" id="KW-0472">Membrane</keyword>
<dbReference type="Proteomes" id="UP000199199">
    <property type="component" value="Unassembled WGS sequence"/>
</dbReference>
<feature type="region of interest" description="Disordered" evidence="1">
    <location>
        <begin position="114"/>
        <end position="145"/>
    </location>
</feature>
<feature type="transmembrane region" description="Helical" evidence="2">
    <location>
        <begin position="603"/>
        <end position="625"/>
    </location>
</feature>
<gene>
    <name evidence="3" type="ORF">SAMN04488556_0964</name>
</gene>
<evidence type="ECO:0000256" key="2">
    <source>
        <dbReference type="SAM" id="Phobius"/>
    </source>
</evidence>
<dbReference type="Gene3D" id="2.60.40.10">
    <property type="entry name" value="Immunoglobulins"/>
    <property type="match status" value="1"/>
</dbReference>
<dbReference type="InterPro" id="IPR013783">
    <property type="entry name" value="Ig-like_fold"/>
</dbReference>
<reference evidence="4" key="1">
    <citation type="submission" date="2016-10" db="EMBL/GenBank/DDBJ databases">
        <authorList>
            <person name="Varghese N."/>
            <person name="Submissions S."/>
        </authorList>
    </citation>
    <scope>NUCLEOTIDE SEQUENCE [LARGE SCALE GENOMIC DNA]</scope>
    <source>
        <strain evidence="4">DSM 22427</strain>
    </source>
</reference>
<evidence type="ECO:0000313" key="4">
    <source>
        <dbReference type="Proteomes" id="UP000199199"/>
    </source>
</evidence>
<keyword evidence="2" id="KW-0812">Transmembrane</keyword>
<keyword evidence="2" id="KW-1133">Transmembrane helix</keyword>
<accession>A0A1I6Q3U8</accession>
<protein>
    <submittedName>
        <fullName evidence="3">Uncharacterized conserved protein</fullName>
    </submittedName>
</protein>
<organism evidence="3 4">
    <name type="scientific">Halostagnicola kamekurae</name>
    <dbReference type="NCBI Taxonomy" id="619731"/>
    <lineage>
        <taxon>Archaea</taxon>
        <taxon>Methanobacteriati</taxon>
        <taxon>Methanobacteriota</taxon>
        <taxon>Stenosarchaea group</taxon>
        <taxon>Halobacteria</taxon>
        <taxon>Halobacteriales</taxon>
        <taxon>Natrialbaceae</taxon>
        <taxon>Halostagnicola</taxon>
    </lineage>
</organism>
<dbReference type="AlphaFoldDB" id="A0A1I6Q3U8"/>
<dbReference type="PANTHER" id="PTHR35902">
    <property type="entry name" value="S-LAYER DOMAIN-LIKE PROTEIN-RELATED"/>
    <property type="match status" value="1"/>
</dbReference>